<sequence length="285" mass="33938">MYVTMKQMLEEIIKDHQYVHAKYLLLTKISLLGNGKAFIPEKRKYLNIYTGKFLTHTPRLIIEEFYIHNKLKYICNGRTFNSYQMALKYVMNEKRNNPIRYTRKPSSPILSQLEYTDWIKEKVYCRKFWMTLWGTCDYYCYSKKNFRVMIEKFLLEINYYREKYGAGKLVESKKLFTAALNYLREIVSLGSVIDITKFEDVEKASLAKAPLIMNHWFGEHKNYKWNTRFGSTETRHFTAMVWKSVSKIGIGVVQLGNYIYVKVIYDKKVNIPNQFEENVLKKISG</sequence>
<dbReference type="SUPFAM" id="SSF55797">
    <property type="entry name" value="PR-1-like"/>
    <property type="match status" value="1"/>
</dbReference>
<proteinExistence type="predicted"/>
<name>A0A0N5BLQ1_STREA</name>
<accession>A0A0N5BLQ1</accession>
<dbReference type="Gene3D" id="3.40.33.10">
    <property type="entry name" value="CAP"/>
    <property type="match status" value="1"/>
</dbReference>
<protein>
    <submittedName>
        <fullName evidence="3">SCP domain-containing protein</fullName>
    </submittedName>
</protein>
<dbReference type="Pfam" id="PF24100">
    <property type="entry name" value="DUF7381"/>
    <property type="match status" value="1"/>
</dbReference>
<dbReference type="InterPro" id="IPR055805">
    <property type="entry name" value="DUF7381"/>
</dbReference>
<reference evidence="3" key="1">
    <citation type="submission" date="2017-02" db="UniProtKB">
        <authorList>
            <consortium name="WormBaseParasite"/>
        </authorList>
    </citation>
    <scope>IDENTIFICATION</scope>
</reference>
<evidence type="ECO:0000259" key="1">
    <source>
        <dbReference type="SMART" id="SM00198"/>
    </source>
</evidence>
<dbReference type="InterPro" id="IPR014044">
    <property type="entry name" value="CAP_dom"/>
</dbReference>
<dbReference type="WBParaSite" id="SPAL_0000684700.1">
    <property type="protein sequence ID" value="SPAL_0000684700.1"/>
    <property type="gene ID" value="SPAL_0000684700"/>
</dbReference>
<organism evidence="2 3">
    <name type="scientific">Strongyloides papillosus</name>
    <name type="common">Intestinal threadworm</name>
    <dbReference type="NCBI Taxonomy" id="174720"/>
    <lineage>
        <taxon>Eukaryota</taxon>
        <taxon>Metazoa</taxon>
        <taxon>Ecdysozoa</taxon>
        <taxon>Nematoda</taxon>
        <taxon>Chromadorea</taxon>
        <taxon>Rhabditida</taxon>
        <taxon>Tylenchina</taxon>
        <taxon>Panagrolaimomorpha</taxon>
        <taxon>Strongyloidoidea</taxon>
        <taxon>Strongyloididae</taxon>
        <taxon>Strongyloides</taxon>
    </lineage>
</organism>
<evidence type="ECO:0000313" key="3">
    <source>
        <dbReference type="WBParaSite" id="SPAL_0000684700.1"/>
    </source>
</evidence>
<evidence type="ECO:0000313" key="2">
    <source>
        <dbReference type="Proteomes" id="UP000046392"/>
    </source>
</evidence>
<feature type="domain" description="SCP" evidence="1">
    <location>
        <begin position="148"/>
        <end position="273"/>
    </location>
</feature>
<dbReference type="Pfam" id="PF00188">
    <property type="entry name" value="CAP"/>
    <property type="match status" value="1"/>
</dbReference>
<dbReference type="Proteomes" id="UP000046392">
    <property type="component" value="Unplaced"/>
</dbReference>
<dbReference type="AlphaFoldDB" id="A0A0N5BLQ1"/>
<dbReference type="InterPro" id="IPR035940">
    <property type="entry name" value="CAP_sf"/>
</dbReference>
<dbReference type="SMART" id="SM00198">
    <property type="entry name" value="SCP"/>
    <property type="match status" value="1"/>
</dbReference>
<keyword evidence="2" id="KW-1185">Reference proteome</keyword>